<feature type="compositionally biased region" description="Low complexity" evidence="1">
    <location>
        <begin position="104"/>
        <end position="116"/>
    </location>
</feature>
<dbReference type="EMBL" id="FYDG01000003">
    <property type="protein sequence ID" value="SNB69139.1"/>
    <property type="molecule type" value="Genomic_DNA"/>
</dbReference>
<keyword evidence="4" id="KW-1185">Reference proteome</keyword>
<name>A0A212RAC3_RHOAC</name>
<evidence type="ECO:0000256" key="2">
    <source>
        <dbReference type="SAM" id="Phobius"/>
    </source>
</evidence>
<evidence type="ECO:0000256" key="1">
    <source>
        <dbReference type="SAM" id="MobiDB-lite"/>
    </source>
</evidence>
<evidence type="ECO:0000313" key="3">
    <source>
        <dbReference type="EMBL" id="SNB69139.1"/>
    </source>
</evidence>
<keyword evidence="2" id="KW-0812">Transmembrane</keyword>
<accession>A0A212RAC3</accession>
<dbReference type="Proteomes" id="UP000198418">
    <property type="component" value="Unassembled WGS sequence"/>
</dbReference>
<gene>
    <name evidence="3" type="ORF">SAMN06265338_103170</name>
</gene>
<dbReference type="AlphaFoldDB" id="A0A212RAC3"/>
<dbReference type="RefSeq" id="WP_088520290.1">
    <property type="nucleotide sequence ID" value="NZ_FYDG01000003.1"/>
</dbReference>
<organism evidence="3 4">
    <name type="scientific">Rhodoblastus acidophilus</name>
    <name type="common">Rhodopseudomonas acidophila</name>
    <dbReference type="NCBI Taxonomy" id="1074"/>
    <lineage>
        <taxon>Bacteria</taxon>
        <taxon>Pseudomonadati</taxon>
        <taxon>Pseudomonadota</taxon>
        <taxon>Alphaproteobacteria</taxon>
        <taxon>Hyphomicrobiales</taxon>
        <taxon>Rhodoblastaceae</taxon>
        <taxon>Rhodoblastus</taxon>
    </lineage>
</organism>
<evidence type="ECO:0000313" key="4">
    <source>
        <dbReference type="Proteomes" id="UP000198418"/>
    </source>
</evidence>
<proteinExistence type="predicted"/>
<protein>
    <submittedName>
        <fullName evidence="3">Uncharacterized protein</fullName>
    </submittedName>
</protein>
<keyword evidence="2" id="KW-0472">Membrane</keyword>
<feature type="region of interest" description="Disordered" evidence="1">
    <location>
        <begin position="75"/>
        <end position="164"/>
    </location>
</feature>
<sequence>MGARHPLHHESWLAYHIEARAWLRAKIPAFARRAWLRFRIPFMLLAALAAAALGLWLTQQARLLSAQQTPLSLPALEPIPDLTPHTELPAGESSVPAVPSNLKPAPASPILPELAPAAPPLARPAPAFGPIEIPKPPELDRGGGKPRAVAPGEGGGRQAPPPRF</sequence>
<reference evidence="4" key="1">
    <citation type="submission" date="2017-06" db="EMBL/GenBank/DDBJ databases">
        <authorList>
            <person name="Varghese N."/>
            <person name="Submissions S."/>
        </authorList>
    </citation>
    <scope>NUCLEOTIDE SEQUENCE [LARGE SCALE GENOMIC DNA]</scope>
    <source>
        <strain evidence="4">DSM 137</strain>
    </source>
</reference>
<keyword evidence="2" id="KW-1133">Transmembrane helix</keyword>
<feature type="transmembrane region" description="Helical" evidence="2">
    <location>
        <begin position="40"/>
        <end position="58"/>
    </location>
</feature>